<evidence type="ECO:0000256" key="9">
    <source>
        <dbReference type="ARBA" id="ARBA00023136"/>
    </source>
</evidence>
<name>A0A386HKM0_9BACT</name>
<evidence type="ECO:0000313" key="12">
    <source>
        <dbReference type="EMBL" id="AYD46275.1"/>
    </source>
</evidence>
<sequence length="116" mass="12200">MMSLLFFILVVIISIVLAFFVLIQNPEGGGLSGSIGGFSNQIMGVKKTNNVLEKGTWVFAAILSIMCLFSVIIFSGKSTSVNENSLKQLNTTSAPAQQQAPAPAAPQQTTPATPAK</sequence>
<dbReference type="Proteomes" id="UP000266118">
    <property type="component" value="Chromosome"/>
</dbReference>
<evidence type="ECO:0000256" key="7">
    <source>
        <dbReference type="ARBA" id="ARBA00022989"/>
    </source>
</evidence>
<evidence type="ECO:0000256" key="11">
    <source>
        <dbReference type="SAM" id="MobiDB-lite"/>
    </source>
</evidence>
<dbReference type="GO" id="GO:0043952">
    <property type="term" value="P:protein transport by the Sec complex"/>
    <property type="evidence" value="ECO:0007669"/>
    <property type="project" value="TreeGrafter"/>
</dbReference>
<reference evidence="12 13" key="1">
    <citation type="submission" date="2018-09" db="EMBL/GenBank/DDBJ databases">
        <title>Arachidicoccus sp. nov., a bacterium isolated from soil.</title>
        <authorList>
            <person name="Weon H.-Y."/>
            <person name="Kwon S.-W."/>
            <person name="Lee S.A."/>
        </authorList>
    </citation>
    <scope>NUCLEOTIDE SEQUENCE [LARGE SCALE GENOMIC DNA]</scope>
    <source>
        <strain evidence="12 13">KIS59-12</strain>
    </source>
</reference>
<evidence type="ECO:0000256" key="4">
    <source>
        <dbReference type="ARBA" id="ARBA00022475"/>
    </source>
</evidence>
<dbReference type="NCBIfam" id="TIGR00810">
    <property type="entry name" value="secG"/>
    <property type="match status" value="1"/>
</dbReference>
<keyword evidence="4 10" id="KW-1003">Cell membrane</keyword>
<keyword evidence="9 10" id="KW-0472">Membrane</keyword>
<accession>A0A386HKM0</accession>
<comment type="subcellular location">
    <subcellularLocation>
        <location evidence="1 10">Cell membrane</location>
        <topology evidence="1 10">Multi-pass membrane protein</topology>
    </subcellularLocation>
</comment>
<keyword evidence="3 10" id="KW-0813">Transport</keyword>
<feature type="compositionally biased region" description="Low complexity" evidence="11">
    <location>
        <begin position="91"/>
        <end position="116"/>
    </location>
</feature>
<keyword evidence="5 10" id="KW-0812">Transmembrane</keyword>
<keyword evidence="13" id="KW-1185">Reference proteome</keyword>
<evidence type="ECO:0000256" key="10">
    <source>
        <dbReference type="RuleBase" id="RU365087"/>
    </source>
</evidence>
<dbReference type="EMBL" id="CP032489">
    <property type="protein sequence ID" value="AYD46275.1"/>
    <property type="molecule type" value="Genomic_DNA"/>
</dbReference>
<feature type="region of interest" description="Disordered" evidence="11">
    <location>
        <begin position="90"/>
        <end position="116"/>
    </location>
</feature>
<keyword evidence="7 10" id="KW-1133">Transmembrane helix</keyword>
<evidence type="ECO:0000256" key="3">
    <source>
        <dbReference type="ARBA" id="ARBA00022448"/>
    </source>
</evidence>
<gene>
    <name evidence="12" type="primary">secG</name>
    <name evidence="12" type="ORF">D6B99_00745</name>
</gene>
<evidence type="ECO:0000256" key="1">
    <source>
        <dbReference type="ARBA" id="ARBA00004651"/>
    </source>
</evidence>
<dbReference type="GO" id="GO:0005886">
    <property type="term" value="C:plasma membrane"/>
    <property type="evidence" value="ECO:0007669"/>
    <property type="project" value="UniProtKB-SubCell"/>
</dbReference>
<proteinExistence type="inferred from homology"/>
<feature type="transmembrane region" description="Helical" evidence="10">
    <location>
        <begin position="56"/>
        <end position="76"/>
    </location>
</feature>
<comment type="similarity">
    <text evidence="2 10">Belongs to the SecG family.</text>
</comment>
<dbReference type="KEGG" id="ark:D6B99_00745"/>
<dbReference type="AlphaFoldDB" id="A0A386HKM0"/>
<dbReference type="PANTHER" id="PTHR34182:SF1">
    <property type="entry name" value="PROTEIN-EXPORT MEMBRANE PROTEIN SECG"/>
    <property type="match status" value="1"/>
</dbReference>
<keyword evidence="8 10" id="KW-0811">Translocation</keyword>
<dbReference type="GO" id="GO:0065002">
    <property type="term" value="P:intracellular protein transmembrane transport"/>
    <property type="evidence" value="ECO:0007669"/>
    <property type="project" value="TreeGrafter"/>
</dbReference>
<organism evidence="12 13">
    <name type="scientific">Arachidicoccus soli</name>
    <dbReference type="NCBI Taxonomy" id="2341117"/>
    <lineage>
        <taxon>Bacteria</taxon>
        <taxon>Pseudomonadati</taxon>
        <taxon>Bacteroidota</taxon>
        <taxon>Chitinophagia</taxon>
        <taxon>Chitinophagales</taxon>
        <taxon>Chitinophagaceae</taxon>
        <taxon>Arachidicoccus</taxon>
    </lineage>
</organism>
<comment type="function">
    <text evidence="10">Involved in protein export. Participates in an early event of protein translocation.</text>
</comment>
<evidence type="ECO:0000256" key="2">
    <source>
        <dbReference type="ARBA" id="ARBA00008445"/>
    </source>
</evidence>
<evidence type="ECO:0000313" key="13">
    <source>
        <dbReference type="Proteomes" id="UP000266118"/>
    </source>
</evidence>
<evidence type="ECO:0000256" key="5">
    <source>
        <dbReference type="ARBA" id="ARBA00022692"/>
    </source>
</evidence>
<dbReference type="PANTHER" id="PTHR34182">
    <property type="entry name" value="PROTEIN-EXPORT MEMBRANE PROTEIN SECG"/>
    <property type="match status" value="1"/>
</dbReference>
<dbReference type="InterPro" id="IPR004692">
    <property type="entry name" value="SecG"/>
</dbReference>
<comment type="caution">
    <text evidence="10">Lacks conserved residue(s) required for the propagation of feature annotation.</text>
</comment>
<dbReference type="GO" id="GO:0009306">
    <property type="term" value="P:protein secretion"/>
    <property type="evidence" value="ECO:0007669"/>
    <property type="project" value="UniProtKB-UniRule"/>
</dbReference>
<dbReference type="GO" id="GO:0015450">
    <property type="term" value="F:protein-transporting ATPase activity"/>
    <property type="evidence" value="ECO:0007669"/>
    <property type="project" value="UniProtKB-UniRule"/>
</dbReference>
<dbReference type="OrthoDB" id="1122493at2"/>
<evidence type="ECO:0000256" key="8">
    <source>
        <dbReference type="ARBA" id="ARBA00023010"/>
    </source>
</evidence>
<evidence type="ECO:0000256" key="6">
    <source>
        <dbReference type="ARBA" id="ARBA00022927"/>
    </source>
</evidence>
<dbReference type="Pfam" id="PF03840">
    <property type="entry name" value="SecG"/>
    <property type="match status" value="1"/>
</dbReference>
<protein>
    <recommendedName>
        <fullName evidence="10">Protein-export membrane protein SecG</fullName>
    </recommendedName>
</protein>
<keyword evidence="6 10" id="KW-0653">Protein transport</keyword>